<sequence>MTSLAASRASEPSDYDADSLINYDSEPSGASEPSDHDANPPIFHDREPSKVSEPSDDDAKLPIFWDLPASHRFYSPSTEGDLHTQLRDYIVKQGNPNHIRAASRIIFAINELASTSALGQGKMLFLRYPAWKMQSIHPIADLLWVASYEWTEDTRDEFLTVKPLERVRKMSATDAVNRQDVDTPVLPVFVFKNLDSICVPVDQARRLEEPPMPDRGAWICIGENNLHVGMVQDIVSMGIIVGPNSEMSTGPDVVSRRLDKSIEHHRAYLEETMVHGKDQILAVYQRLNKIVSSGSDSHLDTWGRATGLSSIN</sequence>
<dbReference type="Proteomes" id="UP000183809">
    <property type="component" value="Unassembled WGS sequence"/>
</dbReference>
<evidence type="ECO:0000313" key="2">
    <source>
        <dbReference type="EMBL" id="OJD37506.1"/>
    </source>
</evidence>
<accession>A0A1J9RBI3</accession>
<dbReference type="OrthoDB" id="10531054at2759"/>
<keyword evidence="3" id="KW-1185">Reference proteome</keyword>
<feature type="region of interest" description="Disordered" evidence="1">
    <location>
        <begin position="1"/>
        <end position="57"/>
    </location>
</feature>
<dbReference type="EMBL" id="MNUE01000007">
    <property type="protein sequence ID" value="OJD37506.1"/>
    <property type="molecule type" value="Genomic_DNA"/>
</dbReference>
<comment type="caution">
    <text evidence="2">The sequence shown here is derived from an EMBL/GenBank/DDBJ whole genome shotgun (WGS) entry which is preliminary data.</text>
</comment>
<evidence type="ECO:0000313" key="3">
    <source>
        <dbReference type="Proteomes" id="UP000183809"/>
    </source>
</evidence>
<dbReference type="GeneID" id="31018895"/>
<feature type="compositionally biased region" description="Basic and acidic residues" evidence="1">
    <location>
        <begin position="33"/>
        <end position="50"/>
    </location>
</feature>
<name>A0A1J9RBI3_9PEZI</name>
<dbReference type="AlphaFoldDB" id="A0A1J9RBI3"/>
<gene>
    <name evidence="2" type="ORF">BKCO1_7000184</name>
</gene>
<protein>
    <submittedName>
        <fullName evidence="2">Uncharacterized protein</fullName>
    </submittedName>
</protein>
<proteinExistence type="predicted"/>
<evidence type="ECO:0000256" key="1">
    <source>
        <dbReference type="SAM" id="MobiDB-lite"/>
    </source>
</evidence>
<organism evidence="2 3">
    <name type="scientific">Diplodia corticola</name>
    <dbReference type="NCBI Taxonomy" id="236234"/>
    <lineage>
        <taxon>Eukaryota</taxon>
        <taxon>Fungi</taxon>
        <taxon>Dikarya</taxon>
        <taxon>Ascomycota</taxon>
        <taxon>Pezizomycotina</taxon>
        <taxon>Dothideomycetes</taxon>
        <taxon>Dothideomycetes incertae sedis</taxon>
        <taxon>Botryosphaeriales</taxon>
        <taxon>Botryosphaeriaceae</taxon>
        <taxon>Diplodia</taxon>
    </lineage>
</organism>
<dbReference type="RefSeq" id="XP_020133645.1">
    <property type="nucleotide sequence ID" value="XM_020278634.1"/>
</dbReference>
<reference evidence="2 3" key="1">
    <citation type="submission" date="2016-10" db="EMBL/GenBank/DDBJ databases">
        <title>Proteomics and genomics reveal pathogen-plant mechanisms compatible with a hemibiotrophic lifestyle of Diplodia corticola.</title>
        <authorList>
            <person name="Fernandes I."/>
            <person name="De Jonge R."/>
            <person name="Van De Peer Y."/>
            <person name="Devreese B."/>
            <person name="Alves A."/>
            <person name="Esteves A.C."/>
        </authorList>
    </citation>
    <scope>NUCLEOTIDE SEQUENCE [LARGE SCALE GENOMIC DNA]</scope>
    <source>
        <strain evidence="2 3">CBS 112549</strain>
    </source>
</reference>